<evidence type="ECO:0000259" key="3">
    <source>
        <dbReference type="PROSITE" id="PS50977"/>
    </source>
</evidence>
<keyword evidence="5" id="KW-1185">Reference proteome</keyword>
<dbReference type="PROSITE" id="PS50977">
    <property type="entry name" value="HTH_TETR_2"/>
    <property type="match status" value="1"/>
</dbReference>
<sequence length="203" mass="21803">MTEVPARDAAATRRRILDAAVEEFSDAGLAGGRVGRIAERARANQRMIYAYFGSKDGLFEAVLTEKVLQAQAAVMFDAEDLPGYACQVFDFYRANPRMVRLNLWQALERPDLLPSLAPVERAMADKVAGIAAAQASGKVSAALPAEVLLDLTLALTYGNIAQAGNASLWPDSQRTALATAVSRLVGNDSPRSTVPGERGRRAR</sequence>
<dbReference type="InterPro" id="IPR041467">
    <property type="entry name" value="Sco4008_C"/>
</dbReference>
<dbReference type="SUPFAM" id="SSF46689">
    <property type="entry name" value="Homeodomain-like"/>
    <property type="match status" value="1"/>
</dbReference>
<accession>A0A9Y2ICB5</accession>
<organism evidence="4 5">
    <name type="scientific">Amycolatopsis carbonis</name>
    <dbReference type="NCBI Taxonomy" id="715471"/>
    <lineage>
        <taxon>Bacteria</taxon>
        <taxon>Bacillati</taxon>
        <taxon>Actinomycetota</taxon>
        <taxon>Actinomycetes</taxon>
        <taxon>Pseudonocardiales</taxon>
        <taxon>Pseudonocardiaceae</taxon>
        <taxon>Amycolatopsis</taxon>
    </lineage>
</organism>
<dbReference type="SUPFAM" id="SSF48498">
    <property type="entry name" value="Tetracyclin repressor-like, C-terminal domain"/>
    <property type="match status" value="1"/>
</dbReference>
<dbReference type="InterPro" id="IPR036271">
    <property type="entry name" value="Tet_transcr_reg_TetR-rel_C_sf"/>
</dbReference>
<feature type="domain" description="HTH tetR-type" evidence="3">
    <location>
        <begin position="10"/>
        <end position="70"/>
    </location>
</feature>
<protein>
    <submittedName>
        <fullName evidence="4">TetR family transcriptional regulator</fullName>
    </submittedName>
</protein>
<reference evidence="4 5" key="1">
    <citation type="submission" date="2023-06" db="EMBL/GenBank/DDBJ databases">
        <authorList>
            <person name="Oyuntsetseg B."/>
            <person name="Kim S.B."/>
        </authorList>
    </citation>
    <scope>NUCLEOTIDE SEQUENCE [LARGE SCALE GENOMIC DNA]</scope>
    <source>
        <strain evidence="4 5">2-15</strain>
    </source>
</reference>
<dbReference type="RefSeq" id="WP_285967656.1">
    <property type="nucleotide sequence ID" value="NZ_CP127294.1"/>
</dbReference>
<dbReference type="PANTHER" id="PTHR30328:SF54">
    <property type="entry name" value="HTH-TYPE TRANSCRIPTIONAL REPRESSOR SCO4008"/>
    <property type="match status" value="1"/>
</dbReference>
<evidence type="ECO:0000256" key="2">
    <source>
        <dbReference type="PROSITE-ProRule" id="PRU00335"/>
    </source>
</evidence>
<dbReference type="Proteomes" id="UP001236014">
    <property type="component" value="Chromosome"/>
</dbReference>
<dbReference type="InterPro" id="IPR050109">
    <property type="entry name" value="HTH-type_TetR-like_transc_reg"/>
</dbReference>
<proteinExistence type="predicted"/>
<dbReference type="GO" id="GO:0006355">
    <property type="term" value="P:regulation of DNA-templated transcription"/>
    <property type="evidence" value="ECO:0007669"/>
    <property type="project" value="UniProtKB-ARBA"/>
</dbReference>
<name>A0A9Y2ICB5_9PSEU</name>
<dbReference type="Pfam" id="PF00440">
    <property type="entry name" value="TetR_N"/>
    <property type="match status" value="1"/>
</dbReference>
<dbReference type="KEGG" id="acab:QRX50_36615"/>
<evidence type="ECO:0000256" key="1">
    <source>
        <dbReference type="ARBA" id="ARBA00023125"/>
    </source>
</evidence>
<dbReference type="PRINTS" id="PR00455">
    <property type="entry name" value="HTHTETR"/>
</dbReference>
<dbReference type="InterPro" id="IPR001647">
    <property type="entry name" value="HTH_TetR"/>
</dbReference>
<evidence type="ECO:0000313" key="4">
    <source>
        <dbReference type="EMBL" id="WIX76909.1"/>
    </source>
</evidence>
<dbReference type="Gene3D" id="1.10.357.10">
    <property type="entry name" value="Tetracycline Repressor, domain 2"/>
    <property type="match status" value="1"/>
</dbReference>
<dbReference type="EMBL" id="CP127294">
    <property type="protein sequence ID" value="WIX76909.1"/>
    <property type="molecule type" value="Genomic_DNA"/>
</dbReference>
<dbReference type="AlphaFoldDB" id="A0A9Y2ICB5"/>
<dbReference type="InterPro" id="IPR009057">
    <property type="entry name" value="Homeodomain-like_sf"/>
</dbReference>
<dbReference type="GO" id="GO:0003677">
    <property type="term" value="F:DNA binding"/>
    <property type="evidence" value="ECO:0007669"/>
    <property type="project" value="UniProtKB-UniRule"/>
</dbReference>
<gene>
    <name evidence="4" type="ORF">QRX50_36615</name>
</gene>
<evidence type="ECO:0000313" key="5">
    <source>
        <dbReference type="Proteomes" id="UP001236014"/>
    </source>
</evidence>
<dbReference type="PANTHER" id="PTHR30328">
    <property type="entry name" value="TRANSCRIPTIONAL REPRESSOR"/>
    <property type="match status" value="1"/>
</dbReference>
<dbReference type="Pfam" id="PF17926">
    <property type="entry name" value="TetR_C_21"/>
    <property type="match status" value="1"/>
</dbReference>
<feature type="DNA-binding region" description="H-T-H motif" evidence="2">
    <location>
        <begin position="33"/>
        <end position="52"/>
    </location>
</feature>
<keyword evidence="1 2" id="KW-0238">DNA-binding</keyword>